<protein>
    <submittedName>
        <fullName evidence="1">Mitochondrial glyco protein</fullName>
    </submittedName>
</protein>
<dbReference type="Pfam" id="PF02330">
    <property type="entry name" value="MAM33"/>
    <property type="match status" value="1"/>
</dbReference>
<dbReference type="GO" id="GO:0042256">
    <property type="term" value="P:cytosolic ribosome assembly"/>
    <property type="evidence" value="ECO:0007669"/>
    <property type="project" value="TreeGrafter"/>
</dbReference>
<organism evidence="1 2">
    <name type="scientific">Cylindrobasidium torrendii FP15055 ss-10</name>
    <dbReference type="NCBI Taxonomy" id="1314674"/>
    <lineage>
        <taxon>Eukaryota</taxon>
        <taxon>Fungi</taxon>
        <taxon>Dikarya</taxon>
        <taxon>Basidiomycota</taxon>
        <taxon>Agaricomycotina</taxon>
        <taxon>Agaricomycetes</taxon>
        <taxon>Agaricomycetidae</taxon>
        <taxon>Agaricales</taxon>
        <taxon>Marasmiineae</taxon>
        <taxon>Physalacriaceae</taxon>
        <taxon>Cylindrobasidium</taxon>
    </lineage>
</organism>
<dbReference type="SUPFAM" id="SSF54529">
    <property type="entry name" value="Mitochondrial glycoprotein MAM33-like"/>
    <property type="match status" value="1"/>
</dbReference>
<dbReference type="OrthoDB" id="278212at2759"/>
<keyword evidence="2" id="KW-1185">Reference proteome</keyword>
<evidence type="ECO:0000313" key="2">
    <source>
        <dbReference type="Proteomes" id="UP000054007"/>
    </source>
</evidence>
<dbReference type="Proteomes" id="UP000054007">
    <property type="component" value="Unassembled WGS sequence"/>
</dbReference>
<gene>
    <name evidence="1" type="ORF">CYLTODRAFT_425815</name>
</gene>
<accession>A0A0D7B0V8</accession>
<sequence>MSAIRALRQASTLSARAMSARAVPQVAKHAVRAFSVTARAFGQGTTDVALATKLQEELSYEIEGVTPKETPEFIKEFQSHGVWTIEDPKFSDEVVFSRQFGNETIRLTFSVLSLRNEPEPEYDEEGNPVQEDGETETMVSVPIRISMNMTKGAGTGALSIDLVCQEGSFVVENVAYYTDAKVGTELSAEANFKRSGIYLGPQFDALDIGLQEEFERWLQERGVNETLAAFIPDYAEYKEQEEYTRWLRGVKSFVEA</sequence>
<dbReference type="AlphaFoldDB" id="A0A0D7B0V8"/>
<dbReference type="PANTHER" id="PTHR10826:SF1">
    <property type="entry name" value="COMPLEMENT COMPONENT 1 Q SUBCOMPONENT-BINDING PROTEIN, MITOCHONDRIAL"/>
    <property type="match status" value="1"/>
</dbReference>
<dbReference type="PANTHER" id="PTHR10826">
    <property type="entry name" value="COMPLEMENT COMPONENT 1"/>
    <property type="match status" value="1"/>
</dbReference>
<dbReference type="STRING" id="1314674.A0A0D7B0V8"/>
<proteinExistence type="predicted"/>
<reference evidence="1 2" key="1">
    <citation type="journal article" date="2015" name="Fungal Genet. Biol.">
        <title>Evolution of novel wood decay mechanisms in Agaricales revealed by the genome sequences of Fistulina hepatica and Cylindrobasidium torrendii.</title>
        <authorList>
            <person name="Floudas D."/>
            <person name="Held B.W."/>
            <person name="Riley R."/>
            <person name="Nagy L.G."/>
            <person name="Koehler G."/>
            <person name="Ransdell A.S."/>
            <person name="Younus H."/>
            <person name="Chow J."/>
            <person name="Chiniquy J."/>
            <person name="Lipzen A."/>
            <person name="Tritt A."/>
            <person name="Sun H."/>
            <person name="Haridas S."/>
            <person name="LaButti K."/>
            <person name="Ohm R.A."/>
            <person name="Kues U."/>
            <person name="Blanchette R.A."/>
            <person name="Grigoriev I.V."/>
            <person name="Minto R.E."/>
            <person name="Hibbett D.S."/>
        </authorList>
    </citation>
    <scope>NUCLEOTIDE SEQUENCE [LARGE SCALE GENOMIC DNA]</scope>
    <source>
        <strain evidence="1 2">FP15055 ss-10</strain>
    </source>
</reference>
<name>A0A0D7B0V8_9AGAR</name>
<dbReference type="GO" id="GO:0005759">
    <property type="term" value="C:mitochondrial matrix"/>
    <property type="evidence" value="ECO:0007669"/>
    <property type="project" value="InterPro"/>
</dbReference>
<dbReference type="Gene3D" id="3.10.280.10">
    <property type="entry name" value="Mitochondrial glycoprotein"/>
    <property type="match status" value="1"/>
</dbReference>
<dbReference type="InterPro" id="IPR003428">
    <property type="entry name" value="MAM33"/>
</dbReference>
<dbReference type="InterPro" id="IPR036561">
    <property type="entry name" value="MAM33_sf"/>
</dbReference>
<evidence type="ECO:0000313" key="1">
    <source>
        <dbReference type="EMBL" id="KIY63774.1"/>
    </source>
</evidence>
<dbReference type="EMBL" id="KN880674">
    <property type="protein sequence ID" value="KIY63774.1"/>
    <property type="molecule type" value="Genomic_DNA"/>
</dbReference>